<gene>
    <name evidence="7" type="ORF">Taro_017627</name>
</gene>
<evidence type="ECO:0000256" key="1">
    <source>
        <dbReference type="ARBA" id="ARBA00009183"/>
    </source>
</evidence>
<dbReference type="GO" id="GO:0050661">
    <property type="term" value="F:NADP binding"/>
    <property type="evidence" value="ECO:0007669"/>
    <property type="project" value="InterPro"/>
</dbReference>
<protein>
    <recommendedName>
        <fullName evidence="6">Flavin-containing monooxygenase</fullName>
        <ecNumber evidence="6">1.-.-.-</ecNumber>
    </recommendedName>
</protein>
<evidence type="ECO:0000256" key="6">
    <source>
        <dbReference type="RuleBase" id="RU361177"/>
    </source>
</evidence>
<dbReference type="InterPro" id="IPR036188">
    <property type="entry name" value="FAD/NAD-bd_sf"/>
</dbReference>
<comment type="cofactor">
    <cofactor evidence="6">
        <name>FAD</name>
        <dbReference type="ChEBI" id="CHEBI:57692"/>
    </cofactor>
</comment>
<keyword evidence="4" id="KW-0521">NADP</keyword>
<dbReference type="Proteomes" id="UP000652761">
    <property type="component" value="Unassembled WGS sequence"/>
</dbReference>
<dbReference type="EMBL" id="NMUH01000809">
    <property type="protein sequence ID" value="MQL85111.1"/>
    <property type="molecule type" value="Genomic_DNA"/>
</dbReference>
<keyword evidence="3 6" id="KW-0274">FAD</keyword>
<dbReference type="SUPFAM" id="SSF51905">
    <property type="entry name" value="FAD/NAD(P)-binding domain"/>
    <property type="match status" value="2"/>
</dbReference>
<dbReference type="Gene3D" id="3.50.50.60">
    <property type="entry name" value="FAD/NAD(P)-binding domain"/>
    <property type="match status" value="2"/>
</dbReference>
<accession>A0A843UP56</accession>
<dbReference type="AlphaFoldDB" id="A0A843UP56"/>
<comment type="caution">
    <text evidence="7">The sequence shown here is derived from an EMBL/GenBank/DDBJ whole genome shotgun (WGS) entry which is preliminary data.</text>
</comment>
<sequence length="520" mass="59221">MEKSVGIVGAGVSGLLACKYVTDKGFRTLVFEADAGVGGVWAHTFESTRLQTPRFAYSFSDFPWPDDVKDVYPDHHQVMGYLRAYAEHFGLLPHIRFSSKVLGIEYVGASPEEMRSWELWSGTGEAFGGASAGKWHLTVRHDAGETTTTEVYRVDFVILCIGRFGGVPNIPTFPAGRGPEVFKGKVIHSMDYGNMDKKDAAELLRGKRVTVVGFKKSAIDLALECSKINGQRQPCTVICRTTRWLMPDDVSWGISWGVPIGHFYLNRFSELLVRKPGEGLLLRLLAILLTPLRWFISKLVESCFRWKFPLRKYGMIPDHSFFEGVASCQIVVMHGNFYDKVEDGSIILKKSQNFYFYEKGVILDDEAEPMETDLVIFATGYRGDRKLQQVFTSVDFQQILTSSTLALPLYRECIHPRIPQLAIVGYSESLSNLYTSEMRCKWIAHFLSGRFQLPRIRSMEENVMEWEKCMYQQQSCIGVFHIWYNDQLCLDMGCKPRRKRGALADWFIPYGPADYEDLRP</sequence>
<dbReference type="FunFam" id="3.50.50.60:FF:000169">
    <property type="entry name" value="Flavin-containing monooxygenase"/>
    <property type="match status" value="1"/>
</dbReference>
<comment type="similarity">
    <text evidence="1 6">Belongs to the FMO family.</text>
</comment>
<dbReference type="InterPro" id="IPR020946">
    <property type="entry name" value="Flavin_mOase-like"/>
</dbReference>
<evidence type="ECO:0000313" key="7">
    <source>
        <dbReference type="EMBL" id="MQL85111.1"/>
    </source>
</evidence>
<dbReference type="InterPro" id="IPR050346">
    <property type="entry name" value="FMO-like"/>
</dbReference>
<evidence type="ECO:0000256" key="5">
    <source>
        <dbReference type="ARBA" id="ARBA00023002"/>
    </source>
</evidence>
<dbReference type="InterPro" id="IPR000960">
    <property type="entry name" value="Flavin_mOase"/>
</dbReference>
<dbReference type="GO" id="GO:0050660">
    <property type="term" value="F:flavin adenine dinucleotide binding"/>
    <property type="evidence" value="ECO:0007669"/>
    <property type="project" value="InterPro"/>
</dbReference>
<dbReference type="Pfam" id="PF00743">
    <property type="entry name" value="FMO-like"/>
    <property type="match status" value="1"/>
</dbReference>
<dbReference type="PANTHER" id="PTHR23023">
    <property type="entry name" value="DIMETHYLANILINE MONOOXYGENASE"/>
    <property type="match status" value="1"/>
</dbReference>
<organism evidence="7 8">
    <name type="scientific">Colocasia esculenta</name>
    <name type="common">Wild taro</name>
    <name type="synonym">Arum esculentum</name>
    <dbReference type="NCBI Taxonomy" id="4460"/>
    <lineage>
        <taxon>Eukaryota</taxon>
        <taxon>Viridiplantae</taxon>
        <taxon>Streptophyta</taxon>
        <taxon>Embryophyta</taxon>
        <taxon>Tracheophyta</taxon>
        <taxon>Spermatophyta</taxon>
        <taxon>Magnoliopsida</taxon>
        <taxon>Liliopsida</taxon>
        <taxon>Araceae</taxon>
        <taxon>Aroideae</taxon>
        <taxon>Colocasieae</taxon>
        <taxon>Colocasia</taxon>
    </lineage>
</organism>
<dbReference type="GO" id="GO:0004499">
    <property type="term" value="F:N,N-dimethylaniline monooxygenase activity"/>
    <property type="evidence" value="ECO:0007669"/>
    <property type="project" value="InterPro"/>
</dbReference>
<keyword evidence="6" id="KW-0503">Monooxygenase</keyword>
<name>A0A843UP56_COLES</name>
<evidence type="ECO:0000256" key="3">
    <source>
        <dbReference type="ARBA" id="ARBA00022827"/>
    </source>
</evidence>
<keyword evidence="2 6" id="KW-0285">Flavoprotein</keyword>
<evidence type="ECO:0000256" key="4">
    <source>
        <dbReference type="ARBA" id="ARBA00022857"/>
    </source>
</evidence>
<dbReference type="PIRSF" id="PIRSF000332">
    <property type="entry name" value="FMO"/>
    <property type="match status" value="1"/>
</dbReference>
<dbReference type="EC" id="1.-.-.-" evidence="6"/>
<evidence type="ECO:0000256" key="2">
    <source>
        <dbReference type="ARBA" id="ARBA00022630"/>
    </source>
</evidence>
<keyword evidence="8" id="KW-1185">Reference proteome</keyword>
<keyword evidence="5 6" id="KW-0560">Oxidoreductase</keyword>
<dbReference type="PROSITE" id="PS51257">
    <property type="entry name" value="PROKAR_LIPOPROTEIN"/>
    <property type="match status" value="1"/>
</dbReference>
<reference evidence="7" key="1">
    <citation type="submission" date="2017-07" db="EMBL/GenBank/DDBJ databases">
        <title>Taro Niue Genome Assembly and Annotation.</title>
        <authorList>
            <person name="Atibalentja N."/>
            <person name="Keating K."/>
            <person name="Fields C.J."/>
        </authorList>
    </citation>
    <scope>NUCLEOTIDE SEQUENCE</scope>
    <source>
        <strain evidence="7">Niue_2</strain>
        <tissue evidence="7">Leaf</tissue>
    </source>
</reference>
<dbReference type="OrthoDB" id="66881at2759"/>
<dbReference type="FunFam" id="3.50.50.60:FF:000170">
    <property type="entry name" value="Flavin-containing monooxygenase"/>
    <property type="match status" value="1"/>
</dbReference>
<evidence type="ECO:0000313" key="8">
    <source>
        <dbReference type="Proteomes" id="UP000652761"/>
    </source>
</evidence>
<proteinExistence type="inferred from homology"/>